<dbReference type="AlphaFoldDB" id="A0A970B7W3"/>
<dbReference type="Proteomes" id="UP000653472">
    <property type="component" value="Unassembled WGS sequence"/>
</dbReference>
<evidence type="ECO:0000313" key="1">
    <source>
        <dbReference type="EMBL" id="NKF24110.1"/>
    </source>
</evidence>
<accession>A0A970B7W3</accession>
<evidence type="ECO:0000313" key="2">
    <source>
        <dbReference type="Proteomes" id="UP000653472"/>
    </source>
</evidence>
<protein>
    <submittedName>
        <fullName evidence="1">Uncharacterized protein</fullName>
    </submittedName>
</protein>
<gene>
    <name evidence="1" type="ORF">G7Y82_17495</name>
</gene>
<keyword evidence="2" id="KW-1185">Reference proteome</keyword>
<comment type="caution">
    <text evidence="1">The sequence shown here is derived from an EMBL/GenBank/DDBJ whole genome shotgun (WGS) entry which is preliminary data.</text>
</comment>
<organism evidence="1 2">
    <name type="scientific">Solimonas marina</name>
    <dbReference type="NCBI Taxonomy" id="2714601"/>
    <lineage>
        <taxon>Bacteria</taxon>
        <taxon>Pseudomonadati</taxon>
        <taxon>Pseudomonadota</taxon>
        <taxon>Gammaproteobacteria</taxon>
        <taxon>Nevskiales</taxon>
        <taxon>Nevskiaceae</taxon>
        <taxon>Solimonas</taxon>
    </lineage>
</organism>
<name>A0A970B7W3_9GAMM</name>
<proteinExistence type="predicted"/>
<dbReference type="RefSeq" id="WP_168149440.1">
    <property type="nucleotide sequence ID" value="NZ_JAAVXB010000012.1"/>
</dbReference>
<sequence>MKTVECGTHGTQQESFVCQHIVHGLQVRRRVGFFWTTFDPENPRPDAWCSECERRVKLTGGEWVGEAGEQLKVKILCGACYDAAKIFHLGGNPWS</sequence>
<dbReference type="EMBL" id="JAAVXB010000012">
    <property type="protein sequence ID" value="NKF24110.1"/>
    <property type="molecule type" value="Genomic_DNA"/>
</dbReference>
<reference evidence="1" key="1">
    <citation type="submission" date="2020-03" db="EMBL/GenBank/DDBJ databases">
        <title>Solimonas marina sp. nov., isolated from deep seawater of the Pacific Ocean.</title>
        <authorList>
            <person name="Liu X."/>
            <person name="Lai Q."/>
            <person name="Sun F."/>
            <person name="Gai Y."/>
            <person name="Li G."/>
            <person name="Shao Z."/>
        </authorList>
    </citation>
    <scope>NUCLEOTIDE SEQUENCE</scope>
    <source>
        <strain evidence="1">C16B3</strain>
    </source>
</reference>